<dbReference type="OrthoDB" id="6759659at2759"/>
<sequence>RETKYLLNGTPGRSWFQGFLKYSESVRTQNKIEAWFDEISGFLQAKNYESILKDKSQVFNADEAGCCLCPKSRKVLGPEKIKKIFL</sequence>
<evidence type="ECO:0000313" key="1">
    <source>
        <dbReference type="EMBL" id="KAF2891486.1"/>
    </source>
</evidence>
<keyword evidence="2" id="KW-1185">Reference proteome</keyword>
<evidence type="ECO:0000313" key="2">
    <source>
        <dbReference type="Proteomes" id="UP000801492"/>
    </source>
</evidence>
<dbReference type="Proteomes" id="UP000801492">
    <property type="component" value="Unassembled WGS sequence"/>
</dbReference>
<organism evidence="1 2">
    <name type="scientific">Ignelater luminosus</name>
    <name type="common">Cucubano</name>
    <name type="synonym">Pyrophorus luminosus</name>
    <dbReference type="NCBI Taxonomy" id="2038154"/>
    <lineage>
        <taxon>Eukaryota</taxon>
        <taxon>Metazoa</taxon>
        <taxon>Ecdysozoa</taxon>
        <taxon>Arthropoda</taxon>
        <taxon>Hexapoda</taxon>
        <taxon>Insecta</taxon>
        <taxon>Pterygota</taxon>
        <taxon>Neoptera</taxon>
        <taxon>Endopterygota</taxon>
        <taxon>Coleoptera</taxon>
        <taxon>Polyphaga</taxon>
        <taxon>Elateriformia</taxon>
        <taxon>Elateroidea</taxon>
        <taxon>Elateridae</taxon>
        <taxon>Agrypninae</taxon>
        <taxon>Pyrophorini</taxon>
        <taxon>Ignelater</taxon>
    </lineage>
</organism>
<dbReference type="EMBL" id="VTPC01030741">
    <property type="protein sequence ID" value="KAF2891486.1"/>
    <property type="molecule type" value="Genomic_DNA"/>
</dbReference>
<protein>
    <submittedName>
        <fullName evidence="1">Uncharacterized protein</fullName>
    </submittedName>
</protein>
<name>A0A8K0CTR4_IGNLU</name>
<proteinExistence type="predicted"/>
<accession>A0A8K0CTR4</accession>
<reference evidence="1" key="1">
    <citation type="submission" date="2019-08" db="EMBL/GenBank/DDBJ databases">
        <title>The genome of the North American firefly Photinus pyralis.</title>
        <authorList>
            <consortium name="Photinus pyralis genome working group"/>
            <person name="Fallon T.R."/>
            <person name="Sander Lower S.E."/>
            <person name="Weng J.-K."/>
        </authorList>
    </citation>
    <scope>NUCLEOTIDE SEQUENCE</scope>
    <source>
        <strain evidence="1">TRF0915ILg1</strain>
        <tissue evidence="1">Whole body</tissue>
    </source>
</reference>
<dbReference type="AlphaFoldDB" id="A0A8K0CTR4"/>
<gene>
    <name evidence="1" type="ORF">ILUMI_14688</name>
</gene>
<feature type="non-terminal residue" evidence="1">
    <location>
        <position position="1"/>
    </location>
</feature>
<comment type="caution">
    <text evidence="1">The sequence shown here is derived from an EMBL/GenBank/DDBJ whole genome shotgun (WGS) entry which is preliminary data.</text>
</comment>